<dbReference type="Proteomes" id="UP000035199">
    <property type="component" value="Chromosome"/>
</dbReference>
<evidence type="ECO:0000313" key="2">
    <source>
        <dbReference type="Proteomes" id="UP000035199"/>
    </source>
</evidence>
<reference evidence="2" key="2">
    <citation type="submission" date="2015-05" db="EMBL/GenBank/DDBJ databases">
        <title>Complete genome sequence of Corynebacterium mustelae DSM 45274, isolated from various tissues of a male ferret with lethal sepsis.</title>
        <authorList>
            <person name="Ruckert C."/>
            <person name="Albersmeier A."/>
            <person name="Winkler A."/>
            <person name="Tauch A."/>
        </authorList>
    </citation>
    <scope>NUCLEOTIDE SEQUENCE [LARGE SCALE GENOMIC DNA]</scope>
    <source>
        <strain evidence="2">DSM 45274</strain>
    </source>
</reference>
<reference evidence="1 2" key="1">
    <citation type="journal article" date="2015" name="Genome Announc.">
        <title>Complete Genome Sequence of the Type Strain Corynebacterium mustelae DSM 45274, Isolated from Various Tissues of a Male Ferret with Lethal Sepsis.</title>
        <authorList>
            <person name="Ruckert C."/>
            <person name="Eimer J."/>
            <person name="Winkler A."/>
            <person name="Tauch A."/>
        </authorList>
    </citation>
    <scope>NUCLEOTIDE SEQUENCE [LARGE SCALE GENOMIC DNA]</scope>
    <source>
        <strain evidence="1 2">DSM 45274</strain>
    </source>
</reference>
<gene>
    <name evidence="1" type="ORF">CMUST_07410</name>
</gene>
<proteinExistence type="predicted"/>
<name>A0A0G3GXB0_9CORY</name>
<protein>
    <submittedName>
        <fullName evidence="1">Uncharacterized protein</fullName>
    </submittedName>
</protein>
<dbReference type="OrthoDB" id="884081at2"/>
<dbReference type="EMBL" id="CP011542">
    <property type="protein sequence ID" value="AKK05811.1"/>
    <property type="molecule type" value="Genomic_DNA"/>
</dbReference>
<keyword evidence="2" id="KW-1185">Reference proteome</keyword>
<dbReference type="STRING" id="571915.CMUST_07410"/>
<organism evidence="1 2">
    <name type="scientific">Corynebacterium mustelae</name>
    <dbReference type="NCBI Taxonomy" id="571915"/>
    <lineage>
        <taxon>Bacteria</taxon>
        <taxon>Bacillati</taxon>
        <taxon>Actinomycetota</taxon>
        <taxon>Actinomycetes</taxon>
        <taxon>Mycobacteriales</taxon>
        <taxon>Corynebacteriaceae</taxon>
        <taxon>Corynebacterium</taxon>
    </lineage>
</organism>
<dbReference type="RefSeq" id="WP_047261950.1">
    <property type="nucleotide sequence ID" value="NZ_CP011542.1"/>
</dbReference>
<evidence type="ECO:0000313" key="1">
    <source>
        <dbReference type="EMBL" id="AKK05811.1"/>
    </source>
</evidence>
<accession>A0A0G3GXB0</accession>
<dbReference type="AlphaFoldDB" id="A0A0G3GXB0"/>
<sequence>MIYDNLIRRHERRVAKERDRRASLLNNTKYRELFQFFNSIGIVRGQVKTLTESRLYWTELAEYEYVPGYTADGCGGPIKFKEIECVLVDIPHKVSPDVIETGLGALGQFSWEWVGDQNNQIRIDAYSR</sequence>
<dbReference type="KEGG" id="cmv:CMUST_07410"/>
<dbReference type="PATRIC" id="fig|571915.4.peg.1583"/>